<reference evidence="1 2" key="1">
    <citation type="journal article" date="2012" name="Genome Biol. Evol.">
        <title>Genome Sequence of the Mesophilic Thermotogales Bacterium Mesotoga prima MesG1.Ag.4.2 Reveals the Largest Thermotogales Genome To Date.</title>
        <authorList>
            <person name="Zhaxybayeva O."/>
            <person name="Swithers K.S."/>
            <person name="Foght J."/>
            <person name="Green A.G."/>
            <person name="Bruce D."/>
            <person name="Detter C."/>
            <person name="Han S."/>
            <person name="Teshima H."/>
            <person name="Han J."/>
            <person name="Woyke T."/>
            <person name="Pitluck S."/>
            <person name="Nolan M."/>
            <person name="Ivanova N."/>
            <person name="Pati A."/>
            <person name="Land M.L."/>
            <person name="Dlutek M."/>
            <person name="Doolittle W.F."/>
            <person name="Noll K.M."/>
            <person name="Nesbo C.L."/>
        </authorList>
    </citation>
    <scope>NUCLEOTIDE SEQUENCE [LARGE SCALE GENOMIC DNA]</scope>
    <source>
        <strain evidence="2">mesG1.Ag.4.2</strain>
    </source>
</reference>
<gene>
    <name evidence="1" type="ORF">Theba_1958</name>
</gene>
<proteinExistence type="predicted"/>
<dbReference type="HOGENOM" id="CLU_2142932_0_0_0"/>
<accession>I2F6Q0</accession>
<protein>
    <submittedName>
        <fullName evidence="1">Uncharacterized protein</fullName>
    </submittedName>
</protein>
<evidence type="ECO:0000313" key="1">
    <source>
        <dbReference type="EMBL" id="AFK07603.1"/>
    </source>
</evidence>
<dbReference type="KEGG" id="mpg:Theba_1958"/>
<name>I2F6Q0_9BACT</name>
<keyword evidence="2" id="KW-1185">Reference proteome</keyword>
<dbReference type="GeneID" id="87107720"/>
<evidence type="ECO:0000313" key="2">
    <source>
        <dbReference type="Proteomes" id="UP000002881"/>
    </source>
</evidence>
<organism evidence="1 2">
    <name type="scientific">Mesotoga prima MesG1.Ag.4.2</name>
    <dbReference type="NCBI Taxonomy" id="660470"/>
    <lineage>
        <taxon>Bacteria</taxon>
        <taxon>Thermotogati</taxon>
        <taxon>Thermotogota</taxon>
        <taxon>Thermotogae</taxon>
        <taxon>Kosmotogales</taxon>
        <taxon>Kosmotogaceae</taxon>
        <taxon>Mesotoga</taxon>
    </lineage>
</organism>
<sequence length="112" mass="11736">MDMKPFVWSNGTSTPNGVMTVTNGGLAGHSGKDVNLNNITVSFKFPVNSSAVILYYGEYGGNINVEINGILENVQDFLDINGKVIGGVTVTLTIVSGPGGVLNLQGTITSFR</sequence>
<dbReference type="RefSeq" id="WP_014731398.1">
    <property type="nucleotide sequence ID" value="NC_017934.1"/>
</dbReference>
<dbReference type="EMBL" id="CP003532">
    <property type="protein sequence ID" value="AFK07603.1"/>
    <property type="molecule type" value="Genomic_DNA"/>
</dbReference>
<dbReference type="AlphaFoldDB" id="I2F6Q0"/>
<dbReference type="Proteomes" id="UP000002881">
    <property type="component" value="Chromosome"/>
</dbReference>